<sequence length="392" mass="44161">MSQRTGVVETTRASVTLLTETRQSGRRALAFRLSSRAPGPYLLVHSGESARSCAQRPPCACAAVAGHQPAKRQPSGGVVAVEIPEAHPSPGNGCRETWRCWCESLNQISISQWVPGCSRLLLVSRTQGQQGRTLSGTFQMSQALACGGSVQIPGVDIELRRKYHTTSKLSSAKDSPQPVEEKVGAFTKIIEAMGFTGPLKYSKWKIKIAALRMYTSCVEKTDFEEFFLRCQMPDTFNSWFLITLLHVWMCLVRMKQEGRSGKYMCRIIVHFMWEDVEQRGRIMGVNSYILKKNMMLMTNNFYAAILGYDEGILSDDRGLAAALWRTFFNQKCEDPRQLELLVEYVRKQIQYLDSMNGEDLLLTGEVSWRPLVEKNPQSVLKPHSPTYNDEGL</sequence>
<gene>
    <name evidence="1" type="primary">UQCC1</name>
</gene>
<reference evidence="1" key="2">
    <citation type="submission" date="2025-08" db="UniProtKB">
        <authorList>
            <consortium name="Ensembl"/>
        </authorList>
    </citation>
    <scope>IDENTIFICATION</scope>
</reference>
<protein>
    <submittedName>
        <fullName evidence="1">Ubiquinol-cytochrome c reductase complex assembly factor 1</fullName>
    </submittedName>
</protein>
<proteinExistence type="predicted"/>
<dbReference type="Ensembl" id="ENSOART00020071115.1">
    <property type="protein sequence ID" value="ENSOARP00020061228.1"/>
    <property type="gene ID" value="ENSOARG00020003944.2"/>
</dbReference>
<reference evidence="1" key="1">
    <citation type="submission" date="2020-11" db="EMBL/GenBank/DDBJ databases">
        <authorList>
            <person name="Davenport K.M."/>
            <person name="Bickhart D.M."/>
            <person name="Smith T.P.L."/>
            <person name="Murdoch B.M."/>
            <person name="Rosen B.D."/>
        </authorList>
    </citation>
    <scope>NUCLEOTIDE SEQUENCE [LARGE SCALE GENOMIC DNA]</scope>
    <source>
        <strain evidence="1">OAR_USU_Benz2616</strain>
    </source>
</reference>
<accession>A0AC11EPK0</accession>
<name>A0AC11EPK0_SHEEP</name>
<organism evidence="1">
    <name type="scientific">Ovis aries</name>
    <name type="common">Sheep</name>
    <dbReference type="NCBI Taxonomy" id="9940"/>
    <lineage>
        <taxon>Eukaryota</taxon>
        <taxon>Metazoa</taxon>
        <taxon>Chordata</taxon>
        <taxon>Craniata</taxon>
        <taxon>Vertebrata</taxon>
        <taxon>Euteleostomi</taxon>
        <taxon>Mammalia</taxon>
        <taxon>Eutheria</taxon>
        <taxon>Laurasiatheria</taxon>
        <taxon>Artiodactyla</taxon>
        <taxon>Ruminantia</taxon>
        <taxon>Pecora</taxon>
        <taxon>Bovidae</taxon>
        <taxon>Caprinae</taxon>
        <taxon>Ovis</taxon>
    </lineage>
</organism>
<evidence type="ECO:0000313" key="1">
    <source>
        <dbReference type="Ensembl" id="ENSOARP00020061228.1"/>
    </source>
</evidence>
<reference evidence="1" key="3">
    <citation type="submission" date="2025-09" db="UniProtKB">
        <authorList>
            <consortium name="Ensembl"/>
        </authorList>
    </citation>
    <scope>IDENTIFICATION</scope>
</reference>